<dbReference type="InterPro" id="IPR000008">
    <property type="entry name" value="C2_dom"/>
</dbReference>
<protein>
    <recommendedName>
        <fullName evidence="2">C2 domain-containing protein</fullName>
    </recommendedName>
</protein>
<dbReference type="AlphaFoldDB" id="A0A4D9CTZ7"/>
<dbReference type="PANTHER" id="PTHR47759:SF2">
    <property type="entry name" value="TRIGLYCERIDE LIPASE"/>
    <property type="match status" value="1"/>
</dbReference>
<feature type="domain" description="C2" evidence="2">
    <location>
        <begin position="49"/>
        <end position="179"/>
    </location>
</feature>
<dbReference type="CDD" id="cd00519">
    <property type="entry name" value="Lipase_3"/>
    <property type="match status" value="1"/>
</dbReference>
<evidence type="ECO:0000313" key="3">
    <source>
        <dbReference type="EMBL" id="TFJ82692.1"/>
    </source>
</evidence>
<evidence type="ECO:0000259" key="2">
    <source>
        <dbReference type="PROSITE" id="PS50004"/>
    </source>
</evidence>
<dbReference type="SUPFAM" id="SSF49562">
    <property type="entry name" value="C2 domain (Calcium/lipid-binding domain, CaLB)"/>
    <property type="match status" value="1"/>
</dbReference>
<dbReference type="Proteomes" id="UP000355283">
    <property type="component" value="Unassembled WGS sequence"/>
</dbReference>
<keyword evidence="4" id="KW-1185">Reference proteome</keyword>
<dbReference type="Pfam" id="PF01764">
    <property type="entry name" value="Lipase_3"/>
    <property type="match status" value="1"/>
</dbReference>
<proteinExistence type="predicted"/>
<reference evidence="3 4" key="1">
    <citation type="submission" date="2019-01" db="EMBL/GenBank/DDBJ databases">
        <title>Nuclear Genome Assembly of the Microalgal Biofuel strain Nannochloropsis salina CCMP1776.</title>
        <authorList>
            <person name="Hovde B."/>
        </authorList>
    </citation>
    <scope>NUCLEOTIDE SEQUENCE [LARGE SCALE GENOMIC DNA]</scope>
    <source>
        <strain evidence="3 4">CCMP1776</strain>
    </source>
</reference>
<dbReference type="Pfam" id="PF00168">
    <property type="entry name" value="C2"/>
    <property type="match status" value="1"/>
</dbReference>
<comment type="caution">
    <text evidence="3">The sequence shown here is derived from an EMBL/GenBank/DDBJ whole genome shotgun (WGS) entry which is preliminary data.</text>
</comment>
<dbReference type="SUPFAM" id="SSF53474">
    <property type="entry name" value="alpha/beta-Hydrolases"/>
    <property type="match status" value="1"/>
</dbReference>
<gene>
    <name evidence="3" type="ORF">NSK_006116</name>
</gene>
<dbReference type="PROSITE" id="PS50004">
    <property type="entry name" value="C2"/>
    <property type="match status" value="1"/>
</dbReference>
<feature type="compositionally biased region" description="Gly residues" evidence="1">
    <location>
        <begin position="490"/>
        <end position="500"/>
    </location>
</feature>
<dbReference type="SMART" id="SM00239">
    <property type="entry name" value="C2"/>
    <property type="match status" value="1"/>
</dbReference>
<feature type="compositionally biased region" description="Basic and acidic residues" evidence="1">
    <location>
        <begin position="206"/>
        <end position="232"/>
    </location>
</feature>
<feature type="compositionally biased region" description="Acidic residues" evidence="1">
    <location>
        <begin position="547"/>
        <end position="561"/>
    </location>
</feature>
<dbReference type="InterPro" id="IPR035892">
    <property type="entry name" value="C2_domain_sf"/>
</dbReference>
<feature type="compositionally biased region" description="Basic and acidic residues" evidence="1">
    <location>
        <begin position="523"/>
        <end position="534"/>
    </location>
</feature>
<feature type="region of interest" description="Disordered" evidence="1">
    <location>
        <begin position="521"/>
        <end position="566"/>
    </location>
</feature>
<evidence type="ECO:0000256" key="1">
    <source>
        <dbReference type="SAM" id="MobiDB-lite"/>
    </source>
</evidence>
<sequence>MSAAVEKSSARPERVWSTLFDPEKAARLGAFSFSVYGDPNTARYYRAHDGTDIGFPSDDVVHRNFQHMLSVRIQRAKDLPTASSLVEKVLQRSLDPQPVVTVEVLSTHGSDVAATPIAESTPDPAASEGPVYLYVEDVANACFRVAVHDRKSLGDDTLLGQAEMPLAELCKDGAWEGWIDVMDSEGASQGSVEVALRLLPLEGEGAGDKEKVPGRAGREKVEEGKEEGKGNEPTKAVVELDWDVLASKIRGGEVGGMGAYALAAFLSNAETDTQGAIWENQKDKELVICFRGTEIGWKDLLTDAMILQQPLDDTRREDPRRVHAGFLRAFRAVKDAVYTALHFVRQGDLDGWKIDVCGHSLGGALATLLAHDLAERYPEMAASGKLQMYCYGEWGGEEGSPRVGNAAFCQDPVLSSRRKNARLGRLEGAQAMLKTSLYANLTANLANLLFDLLILAYDLICDAHPQYRIGLTGPWLVPSTDMRKGEGEGEGSSGRGGEGGSVPLPSSLAVLGASLRSTARPLEAGRGEQAERESLTQGAWREGREEGGEEGGEEGDEESSLDGERGRRGVVWARVRNILLVNATAYVSSLVLMPLGTLVWPGWGTTVGMVLADCMPLMLGL</sequence>
<evidence type="ECO:0000313" key="4">
    <source>
        <dbReference type="Proteomes" id="UP000355283"/>
    </source>
</evidence>
<dbReference type="GO" id="GO:0006629">
    <property type="term" value="P:lipid metabolic process"/>
    <property type="evidence" value="ECO:0007669"/>
    <property type="project" value="InterPro"/>
</dbReference>
<dbReference type="CDD" id="cd00030">
    <property type="entry name" value="C2"/>
    <property type="match status" value="1"/>
</dbReference>
<dbReference type="Gene3D" id="3.40.50.1820">
    <property type="entry name" value="alpha/beta hydrolase"/>
    <property type="match status" value="1"/>
</dbReference>
<dbReference type="PANTHER" id="PTHR47759">
    <property type="entry name" value="OS04G0509100 PROTEIN"/>
    <property type="match status" value="1"/>
</dbReference>
<feature type="region of interest" description="Disordered" evidence="1">
    <location>
        <begin position="480"/>
        <end position="502"/>
    </location>
</feature>
<accession>A0A4D9CTZ7</accession>
<dbReference type="OrthoDB" id="44149at2759"/>
<dbReference type="InterPro" id="IPR029058">
    <property type="entry name" value="AB_hydrolase_fold"/>
</dbReference>
<feature type="region of interest" description="Disordered" evidence="1">
    <location>
        <begin position="205"/>
        <end position="232"/>
    </location>
</feature>
<dbReference type="Gene3D" id="2.60.40.150">
    <property type="entry name" value="C2 domain"/>
    <property type="match status" value="1"/>
</dbReference>
<name>A0A4D9CTZ7_9STRA</name>
<dbReference type="EMBL" id="SDOX01000096">
    <property type="protein sequence ID" value="TFJ82692.1"/>
    <property type="molecule type" value="Genomic_DNA"/>
</dbReference>
<dbReference type="InterPro" id="IPR002921">
    <property type="entry name" value="Fungal_lipase-type"/>
</dbReference>
<organism evidence="3 4">
    <name type="scientific">Nannochloropsis salina CCMP1776</name>
    <dbReference type="NCBI Taxonomy" id="1027361"/>
    <lineage>
        <taxon>Eukaryota</taxon>
        <taxon>Sar</taxon>
        <taxon>Stramenopiles</taxon>
        <taxon>Ochrophyta</taxon>
        <taxon>Eustigmatophyceae</taxon>
        <taxon>Eustigmatales</taxon>
        <taxon>Monodopsidaceae</taxon>
        <taxon>Microchloropsis</taxon>
        <taxon>Microchloropsis salina</taxon>
    </lineage>
</organism>